<dbReference type="PROSITE" id="PS51257">
    <property type="entry name" value="PROKAR_LIPOPROTEIN"/>
    <property type="match status" value="1"/>
</dbReference>
<accession>A0A317JPM5</accession>
<dbReference type="Proteomes" id="UP000246104">
    <property type="component" value="Unassembled WGS sequence"/>
</dbReference>
<feature type="region of interest" description="Disordered" evidence="1">
    <location>
        <begin position="333"/>
        <end position="355"/>
    </location>
</feature>
<proteinExistence type="predicted"/>
<dbReference type="InterPro" id="IPR016187">
    <property type="entry name" value="CTDL_fold"/>
</dbReference>
<organism evidence="3 4">
    <name type="scientific">Candidatus Cerribacteria bacterium 'Amazon FNV 2010 28 9'</name>
    <dbReference type="NCBI Taxonomy" id="2081795"/>
    <lineage>
        <taxon>Bacteria</taxon>
        <taxon>Candidatus Cerribacteria</taxon>
    </lineage>
</organism>
<dbReference type="InterPro" id="IPR051043">
    <property type="entry name" value="Sulfatase_Mod_Factor_Kinase"/>
</dbReference>
<evidence type="ECO:0000313" key="3">
    <source>
        <dbReference type="EMBL" id="PWU23277.1"/>
    </source>
</evidence>
<dbReference type="GO" id="GO:0120147">
    <property type="term" value="F:formylglycine-generating oxidase activity"/>
    <property type="evidence" value="ECO:0007669"/>
    <property type="project" value="TreeGrafter"/>
</dbReference>
<dbReference type="AlphaFoldDB" id="A0A317JPM5"/>
<dbReference type="PANTHER" id="PTHR23150">
    <property type="entry name" value="SULFATASE MODIFYING FACTOR 1, 2"/>
    <property type="match status" value="1"/>
</dbReference>
<feature type="domain" description="Sulfatase-modifying factor enzyme-like" evidence="2">
    <location>
        <begin position="86"/>
        <end position="392"/>
    </location>
</feature>
<evidence type="ECO:0000256" key="1">
    <source>
        <dbReference type="SAM" id="MobiDB-lite"/>
    </source>
</evidence>
<reference evidence="3 4" key="1">
    <citation type="submission" date="2018-02" db="EMBL/GenBank/DDBJ databases">
        <title>Genomic Reconstructions from Amazon Rainforest and Pasture Soil Reveal Novel Insights into the Physiology of Candidate Phyla in Tropical Sites.</title>
        <authorList>
            <person name="Kroeger M.E."/>
            <person name="Delmont T."/>
            <person name="Eren A.M."/>
            <person name="Guo J."/>
            <person name="Meyer K.M."/>
            <person name="Khan K."/>
            <person name="Rodrigues J.L.M."/>
            <person name="Bohannan B.J.M."/>
            <person name="Tringe S."/>
            <person name="Borges C.D."/>
            <person name="Tiedje J."/>
            <person name="Tsai S.M."/>
            <person name="Nusslein K."/>
        </authorList>
    </citation>
    <scope>NUCLEOTIDE SEQUENCE [LARGE SCALE GENOMIC DNA]</scope>
    <source>
        <strain evidence="3">Amazon FNV 2010 28 9</strain>
    </source>
</reference>
<comment type="caution">
    <text evidence="3">The sequence shown here is derived from an EMBL/GenBank/DDBJ whole genome shotgun (WGS) entry which is preliminary data.</text>
</comment>
<dbReference type="EMBL" id="PSRQ01000041">
    <property type="protein sequence ID" value="PWU23277.1"/>
    <property type="molecule type" value="Genomic_DNA"/>
</dbReference>
<gene>
    <name evidence="3" type="ORF">C5B42_03535</name>
</gene>
<dbReference type="SUPFAM" id="SSF56436">
    <property type="entry name" value="C-type lectin-like"/>
    <property type="match status" value="1"/>
</dbReference>
<dbReference type="Pfam" id="PF03781">
    <property type="entry name" value="FGE-sulfatase"/>
    <property type="match status" value="1"/>
</dbReference>
<sequence>MKKIDRLPPAIFFSLIVCGIPNILGSCSDHVTNITSSDSGRSKVDAAISCTPNGLTVIDSTLYMKGGGSEFKKTIINQQKVPAAMPPGMVWIPGGEFSMGAINPLRMSEGGHESMDDARPVHRVRVNGFFIDATEVTNGEFAAFVKATGYITIAETKPTKEEFPNAPDANLVAGSVVFTPTAVADLNDHYQWWNYIHGADWKHPQGPLSDIAGKDDYPVVHVAWEDAAAYAKWAGKRLPTEAEWEFAARGGKAGELYAWGNQLRPNGKWMANTYQGKFPEYDIGSDGFAGIAPVKQFPANAYGLYDVAGNVWEWCSDWYRQDYYESLAGKISENPKGPSDSYDPAEPDQKKKVQRGGSFLCTDQYCTRYMMGTRGKGEYRSASNHVGFRCVKDIF</sequence>
<evidence type="ECO:0000313" key="4">
    <source>
        <dbReference type="Proteomes" id="UP000246104"/>
    </source>
</evidence>
<evidence type="ECO:0000259" key="2">
    <source>
        <dbReference type="Pfam" id="PF03781"/>
    </source>
</evidence>
<dbReference type="InterPro" id="IPR005532">
    <property type="entry name" value="SUMF_dom"/>
</dbReference>
<dbReference type="PANTHER" id="PTHR23150:SF19">
    <property type="entry name" value="FORMYLGLYCINE-GENERATING ENZYME"/>
    <property type="match status" value="1"/>
</dbReference>
<name>A0A317JPM5_9BACT</name>
<dbReference type="InterPro" id="IPR042095">
    <property type="entry name" value="SUMF_sf"/>
</dbReference>
<dbReference type="Gene3D" id="3.90.1580.10">
    <property type="entry name" value="paralog of FGE (formylglycine-generating enzyme)"/>
    <property type="match status" value="1"/>
</dbReference>
<protein>
    <submittedName>
        <fullName evidence="3">Formylglycine-generating enzyme family protein</fullName>
    </submittedName>
</protein>